<proteinExistence type="predicted"/>
<evidence type="ECO:0000313" key="1">
    <source>
        <dbReference type="EMBL" id="PJK27624.1"/>
    </source>
</evidence>
<dbReference type="PANTHER" id="PTHR43739">
    <property type="entry name" value="XYLOGLUCANASE (EUROFUNG)"/>
    <property type="match status" value="1"/>
</dbReference>
<gene>
    <name evidence="1" type="ORF">CVT23_22205</name>
</gene>
<dbReference type="CDD" id="cd15482">
    <property type="entry name" value="Sialidase_non-viral"/>
    <property type="match status" value="1"/>
</dbReference>
<dbReference type="RefSeq" id="WP_109795337.1">
    <property type="nucleotide sequence ID" value="NZ_PHIG01000063.1"/>
</dbReference>
<sequence length="330" mass="35021">MDILAGTSRGIFRINGGAPIQTLTARGVRDIVRAGGRLMAGTAEGLWISDDDGGRWRCAALADREVWQIRQAGDGAIYAGTQPAGLFRSEDGGESWAEIESFTRSPEASRWCVPVDPPLPGRARAIVVDPDDPKRIAVGVEVGGVMLSEDRGRSWNLVMPGGNPDLHMMFADPAQPGVFYASTGYGRFDGIAEMVEGNAGVFRSDDGGRNWAYAWKGITPRYARPMCVDGRGGVALTVASAPTAFSHYRDEGGAGAMLYRSEDGGGNWRSLCDEAHSPSAPNFHGLTTDPERPGGVLVGTDNGELWRVSASAGWSKLGEGMPSVLAIHAD</sequence>
<keyword evidence="2" id="KW-1185">Reference proteome</keyword>
<dbReference type="GO" id="GO:0010411">
    <property type="term" value="P:xyloglucan metabolic process"/>
    <property type="evidence" value="ECO:0007669"/>
    <property type="project" value="TreeGrafter"/>
</dbReference>
<dbReference type="InterPro" id="IPR052025">
    <property type="entry name" value="Xyloglucanase_GH74"/>
</dbReference>
<dbReference type="EMBL" id="PHIG01000063">
    <property type="protein sequence ID" value="PJK27624.1"/>
    <property type="molecule type" value="Genomic_DNA"/>
</dbReference>
<dbReference type="OrthoDB" id="9764804at2"/>
<organism evidence="1 2">
    <name type="scientific">Minwuia thermotolerans</name>
    <dbReference type="NCBI Taxonomy" id="2056226"/>
    <lineage>
        <taxon>Bacteria</taxon>
        <taxon>Pseudomonadati</taxon>
        <taxon>Pseudomonadota</taxon>
        <taxon>Alphaproteobacteria</taxon>
        <taxon>Minwuiales</taxon>
        <taxon>Minwuiaceae</taxon>
        <taxon>Minwuia</taxon>
    </lineage>
</organism>
<dbReference type="InterPro" id="IPR015943">
    <property type="entry name" value="WD40/YVTN_repeat-like_dom_sf"/>
</dbReference>
<dbReference type="Gene3D" id="2.130.10.10">
    <property type="entry name" value="YVTN repeat-like/Quinoprotein amine dehydrogenase"/>
    <property type="match status" value="1"/>
</dbReference>
<dbReference type="PANTHER" id="PTHR43739:SF5">
    <property type="entry name" value="EXO-ALPHA-SIALIDASE"/>
    <property type="match status" value="1"/>
</dbReference>
<name>A0A2M9FVZ4_9PROT</name>
<reference evidence="1 2" key="1">
    <citation type="submission" date="2017-11" db="EMBL/GenBank/DDBJ databases">
        <title>Draft genome sequence of Rhizobiales bacterium SY3-13.</title>
        <authorList>
            <person name="Sun C."/>
        </authorList>
    </citation>
    <scope>NUCLEOTIDE SEQUENCE [LARGE SCALE GENOMIC DNA]</scope>
    <source>
        <strain evidence="1 2">SY3-13</strain>
    </source>
</reference>
<dbReference type="AlphaFoldDB" id="A0A2M9FVZ4"/>
<accession>A0A2M9FVZ4</accession>
<comment type="caution">
    <text evidence="1">The sequence shown here is derived from an EMBL/GenBank/DDBJ whole genome shotgun (WGS) entry which is preliminary data.</text>
</comment>
<dbReference type="Proteomes" id="UP000229498">
    <property type="component" value="Unassembled WGS sequence"/>
</dbReference>
<evidence type="ECO:0008006" key="3">
    <source>
        <dbReference type="Google" id="ProtNLM"/>
    </source>
</evidence>
<evidence type="ECO:0000313" key="2">
    <source>
        <dbReference type="Proteomes" id="UP000229498"/>
    </source>
</evidence>
<protein>
    <recommendedName>
        <fullName evidence="3">Exo-alpha-sialidase</fullName>
    </recommendedName>
</protein>
<dbReference type="SUPFAM" id="SSF110296">
    <property type="entry name" value="Oligoxyloglucan reducing end-specific cellobiohydrolase"/>
    <property type="match status" value="1"/>
</dbReference>